<dbReference type="EMBL" id="JAEPRD010000230">
    <property type="protein sequence ID" value="KAG2193515.1"/>
    <property type="molecule type" value="Genomic_DNA"/>
</dbReference>
<dbReference type="Proteomes" id="UP000603453">
    <property type="component" value="Unassembled WGS sequence"/>
</dbReference>
<organism evidence="1 2">
    <name type="scientific">Mucor saturninus</name>
    <dbReference type="NCBI Taxonomy" id="64648"/>
    <lineage>
        <taxon>Eukaryota</taxon>
        <taxon>Fungi</taxon>
        <taxon>Fungi incertae sedis</taxon>
        <taxon>Mucoromycota</taxon>
        <taxon>Mucoromycotina</taxon>
        <taxon>Mucoromycetes</taxon>
        <taxon>Mucorales</taxon>
        <taxon>Mucorineae</taxon>
        <taxon>Mucoraceae</taxon>
        <taxon>Mucor</taxon>
    </lineage>
</organism>
<dbReference type="AlphaFoldDB" id="A0A8H7QKT9"/>
<proteinExistence type="predicted"/>
<comment type="caution">
    <text evidence="1">The sequence shown here is derived from an EMBL/GenBank/DDBJ whole genome shotgun (WGS) entry which is preliminary data.</text>
</comment>
<evidence type="ECO:0000313" key="2">
    <source>
        <dbReference type="Proteomes" id="UP000603453"/>
    </source>
</evidence>
<sequence length="71" mass="8245">MALIWKIAMHSNWHELDSGTANAVKKYWANSSQGWYVSDSFQRQPVYICFPAMEIVHNNTVYTIAQFYVDA</sequence>
<accession>A0A8H7QKT9</accession>
<keyword evidence="2" id="KW-1185">Reference proteome</keyword>
<name>A0A8H7QKT9_9FUNG</name>
<gene>
    <name evidence="1" type="ORF">INT47_004750</name>
</gene>
<protein>
    <submittedName>
        <fullName evidence="1">Uncharacterized protein</fullName>
    </submittedName>
</protein>
<reference evidence="1" key="1">
    <citation type="submission" date="2020-12" db="EMBL/GenBank/DDBJ databases">
        <title>Metabolic potential, ecology and presence of endohyphal bacteria is reflected in genomic diversity of Mucoromycotina.</title>
        <authorList>
            <person name="Muszewska A."/>
            <person name="Okrasinska A."/>
            <person name="Steczkiewicz K."/>
            <person name="Drgas O."/>
            <person name="Orlowska M."/>
            <person name="Perlinska-Lenart U."/>
            <person name="Aleksandrzak-Piekarczyk T."/>
            <person name="Szatraj K."/>
            <person name="Zielenkiewicz U."/>
            <person name="Pilsyk S."/>
            <person name="Malc E."/>
            <person name="Mieczkowski P."/>
            <person name="Kruszewska J.S."/>
            <person name="Biernat P."/>
            <person name="Pawlowska J."/>
        </authorList>
    </citation>
    <scope>NUCLEOTIDE SEQUENCE</scope>
    <source>
        <strain evidence="1">WA0000017839</strain>
    </source>
</reference>
<evidence type="ECO:0000313" key="1">
    <source>
        <dbReference type="EMBL" id="KAG2193515.1"/>
    </source>
</evidence>